<protein>
    <submittedName>
        <fullName evidence="1">Uncharacterized protein</fullName>
    </submittedName>
</protein>
<proteinExistence type="predicted"/>
<dbReference type="STRING" id="1235802.C823_02106"/>
<keyword evidence="2" id="KW-1185">Reference proteome</keyword>
<dbReference type="Proteomes" id="UP000012589">
    <property type="component" value="Unassembled WGS sequence"/>
</dbReference>
<reference evidence="1 2" key="1">
    <citation type="journal article" date="2014" name="Genome Announc.">
        <title>Draft genome sequences of the altered schaedler flora, a defined bacterial community from gnotobiotic mice.</title>
        <authorList>
            <person name="Wannemuehler M.J."/>
            <person name="Overstreet A.M."/>
            <person name="Ward D.V."/>
            <person name="Phillips G.J."/>
        </authorList>
    </citation>
    <scope>NUCLEOTIDE SEQUENCE [LARGE SCALE GENOMIC DNA]</scope>
    <source>
        <strain evidence="1 2">ASF492</strain>
    </source>
</reference>
<comment type="caution">
    <text evidence="1">The sequence shown here is derived from an EMBL/GenBank/DDBJ whole genome shotgun (WGS) entry which is preliminary data.</text>
</comment>
<sequence length="32" mass="3479">MEEIRVNEQSVTDVPTPYGFLCGILCASGVFC</sequence>
<dbReference type="EMBL" id="AQFT01000066">
    <property type="protein sequence ID" value="EMZ27965.1"/>
    <property type="molecule type" value="Genomic_DNA"/>
</dbReference>
<dbReference type="HOGENOM" id="CLU_215835_0_0_9"/>
<gene>
    <name evidence="1" type="ORF">C823_02106</name>
</gene>
<dbReference type="AlphaFoldDB" id="N2APG0"/>
<accession>N2APG0</accession>
<evidence type="ECO:0000313" key="2">
    <source>
        <dbReference type="Proteomes" id="UP000012589"/>
    </source>
</evidence>
<name>N2APG0_9FIRM</name>
<organism evidence="1 2">
    <name type="scientific">Eubacterium plexicaudatum ASF492</name>
    <dbReference type="NCBI Taxonomy" id="1235802"/>
    <lineage>
        <taxon>Bacteria</taxon>
        <taxon>Bacillati</taxon>
        <taxon>Bacillota</taxon>
        <taxon>Clostridia</taxon>
        <taxon>Eubacteriales</taxon>
        <taxon>Eubacteriaceae</taxon>
        <taxon>Eubacterium</taxon>
    </lineage>
</organism>
<evidence type="ECO:0000313" key="1">
    <source>
        <dbReference type="EMBL" id="EMZ27965.1"/>
    </source>
</evidence>